<organism evidence="2 3">
    <name type="scientific">Anopheles dirus</name>
    <dbReference type="NCBI Taxonomy" id="7168"/>
    <lineage>
        <taxon>Eukaryota</taxon>
        <taxon>Metazoa</taxon>
        <taxon>Ecdysozoa</taxon>
        <taxon>Arthropoda</taxon>
        <taxon>Hexapoda</taxon>
        <taxon>Insecta</taxon>
        <taxon>Pterygota</taxon>
        <taxon>Neoptera</taxon>
        <taxon>Endopterygota</taxon>
        <taxon>Diptera</taxon>
        <taxon>Nematocera</taxon>
        <taxon>Culicoidea</taxon>
        <taxon>Culicidae</taxon>
        <taxon>Anophelinae</taxon>
        <taxon>Anopheles</taxon>
    </lineage>
</organism>
<accession>A0A182NW45</accession>
<dbReference type="AlphaFoldDB" id="A0A182NW45"/>
<evidence type="ECO:0000256" key="1">
    <source>
        <dbReference type="SAM" id="MobiDB-lite"/>
    </source>
</evidence>
<sequence>RRRRRRFRRWCARHALVARVQHVRDAQRDRDGEDRRRRTVEPDGGEVAVAVRHAQHVRLAGDRVRVGIASVGGTHERIRHRDRRAVHGCLRRDADRAQLGNDLGRGGTFLRCGSGFGGGGRCSRFSGCSSSLRSCSRFSCGSSSLSSCSFFSSYSSNLGSCSCFSSCSSSLSSSTRSLRSCSSSLSSSTRRFRSRSSSLSSSSRSFRSRSSGISSRSRHLHHRRGERDLRGRCQSELRAGVRPRQHTLELVRGEHGRRRAGREHRHDLAGDRRAQIVRPAVRRLLVRVPPGVRTDERAAGGRCG</sequence>
<evidence type="ECO:0000313" key="3">
    <source>
        <dbReference type="Proteomes" id="UP000075884"/>
    </source>
</evidence>
<reference evidence="2" key="2">
    <citation type="submission" date="2020-05" db="UniProtKB">
        <authorList>
            <consortium name="EnsemblMetazoa"/>
        </authorList>
    </citation>
    <scope>IDENTIFICATION</scope>
    <source>
        <strain evidence="2">WRAIR2</strain>
    </source>
</reference>
<dbReference type="VEuPathDB" id="VectorBase:ADIR014129"/>
<feature type="compositionally biased region" description="Low complexity" evidence="1">
    <location>
        <begin position="193"/>
        <end position="215"/>
    </location>
</feature>
<dbReference type="EnsemblMetazoa" id="ADIR014129-RA">
    <property type="protein sequence ID" value="ADIR014129-PA"/>
    <property type="gene ID" value="ADIR014129"/>
</dbReference>
<evidence type="ECO:0000313" key="2">
    <source>
        <dbReference type="EnsemblMetazoa" id="ADIR014129-PA"/>
    </source>
</evidence>
<proteinExistence type="predicted"/>
<feature type="compositionally biased region" description="Basic and acidic residues" evidence="1">
    <location>
        <begin position="225"/>
        <end position="235"/>
    </location>
</feature>
<protein>
    <submittedName>
        <fullName evidence="2">Uncharacterized protein</fullName>
    </submittedName>
</protein>
<keyword evidence="3" id="KW-1185">Reference proteome</keyword>
<feature type="region of interest" description="Disordered" evidence="1">
    <location>
        <begin position="193"/>
        <end position="235"/>
    </location>
</feature>
<reference evidence="3" key="1">
    <citation type="submission" date="2013-03" db="EMBL/GenBank/DDBJ databases">
        <title>The Genome Sequence of Anopheles dirus WRAIR2.</title>
        <authorList>
            <consortium name="The Broad Institute Genomics Platform"/>
            <person name="Neafsey D.E."/>
            <person name="Walton C."/>
            <person name="Walker B."/>
            <person name="Young S.K."/>
            <person name="Zeng Q."/>
            <person name="Gargeya S."/>
            <person name="Fitzgerald M."/>
            <person name="Haas B."/>
            <person name="Abouelleil A."/>
            <person name="Allen A.W."/>
            <person name="Alvarado L."/>
            <person name="Arachchi H.M."/>
            <person name="Berlin A.M."/>
            <person name="Chapman S.B."/>
            <person name="Gainer-Dewar J."/>
            <person name="Goldberg J."/>
            <person name="Griggs A."/>
            <person name="Gujja S."/>
            <person name="Hansen M."/>
            <person name="Howarth C."/>
            <person name="Imamovic A."/>
            <person name="Ireland A."/>
            <person name="Larimer J."/>
            <person name="McCowan C."/>
            <person name="Murphy C."/>
            <person name="Pearson M."/>
            <person name="Poon T.W."/>
            <person name="Priest M."/>
            <person name="Roberts A."/>
            <person name="Saif S."/>
            <person name="Shea T."/>
            <person name="Sisk P."/>
            <person name="Sykes S."/>
            <person name="Wortman J."/>
            <person name="Nusbaum C."/>
            <person name="Birren B."/>
        </authorList>
    </citation>
    <scope>NUCLEOTIDE SEQUENCE [LARGE SCALE GENOMIC DNA]</scope>
    <source>
        <strain evidence="3">WRAIR2</strain>
    </source>
</reference>
<name>A0A182NW45_9DIPT</name>
<dbReference type="Proteomes" id="UP000075884">
    <property type="component" value="Unassembled WGS sequence"/>
</dbReference>